<evidence type="ECO:0000313" key="3">
    <source>
        <dbReference type="Proteomes" id="UP000245754"/>
    </source>
</evidence>
<proteinExistence type="predicted"/>
<feature type="signal peptide" evidence="1">
    <location>
        <begin position="1"/>
        <end position="22"/>
    </location>
</feature>
<reference evidence="2 3" key="1">
    <citation type="submission" date="2018-05" db="EMBL/GenBank/DDBJ databases">
        <title>Genomic Encyclopedia of Type Strains, Phase IV (KMG-V): Genome sequencing to study the core and pangenomes of soil and plant-associated prokaryotes.</title>
        <authorList>
            <person name="Whitman W."/>
        </authorList>
    </citation>
    <scope>NUCLEOTIDE SEQUENCE [LARGE SCALE GENOMIC DNA]</scope>
    <source>
        <strain evidence="2 3">SLV-132</strain>
    </source>
</reference>
<keyword evidence="1" id="KW-0732">Signal</keyword>
<dbReference type="Proteomes" id="UP000245754">
    <property type="component" value="Unassembled WGS sequence"/>
</dbReference>
<dbReference type="AlphaFoldDB" id="A0A316FLA6"/>
<sequence length="118" mass="12792">MKKLIAVGIAATTLLGATAAHASTTFGMPDCGQWLASHTPTRQAWLLGYLSGANSWNDMQIQLHSGGKDLGPDILGKVNSADQIYAWMENYCRASPMRDVTDGAFILFTELMFPNAKK</sequence>
<protein>
    <recommendedName>
        <fullName evidence="4">HdeA/HdeB family protein</fullName>
    </recommendedName>
</protein>
<feature type="chain" id="PRO_5016278016" description="HdeA/HdeB family protein" evidence="1">
    <location>
        <begin position="23"/>
        <end position="118"/>
    </location>
</feature>
<evidence type="ECO:0008006" key="4">
    <source>
        <dbReference type="Google" id="ProtNLM"/>
    </source>
</evidence>
<keyword evidence="3" id="KW-1185">Reference proteome</keyword>
<organism evidence="2 3">
    <name type="scientific">Cupriavidus plantarum</name>
    <dbReference type="NCBI Taxonomy" id="942865"/>
    <lineage>
        <taxon>Bacteria</taxon>
        <taxon>Pseudomonadati</taxon>
        <taxon>Pseudomonadota</taxon>
        <taxon>Betaproteobacteria</taxon>
        <taxon>Burkholderiales</taxon>
        <taxon>Burkholderiaceae</taxon>
        <taxon>Cupriavidus</taxon>
    </lineage>
</organism>
<comment type="caution">
    <text evidence="2">The sequence shown here is derived from an EMBL/GenBank/DDBJ whole genome shotgun (WGS) entry which is preliminary data.</text>
</comment>
<gene>
    <name evidence="2" type="ORF">C7419_1012336</name>
</gene>
<evidence type="ECO:0000256" key="1">
    <source>
        <dbReference type="SAM" id="SignalP"/>
    </source>
</evidence>
<name>A0A316FLA6_9BURK</name>
<dbReference type="EMBL" id="QGGT01000001">
    <property type="protein sequence ID" value="PWK38440.1"/>
    <property type="molecule type" value="Genomic_DNA"/>
</dbReference>
<dbReference type="RefSeq" id="WP_181366117.1">
    <property type="nucleotide sequence ID" value="NZ_QGGT01000001.1"/>
</dbReference>
<accession>A0A316FLA6</accession>
<evidence type="ECO:0000313" key="2">
    <source>
        <dbReference type="EMBL" id="PWK38440.1"/>
    </source>
</evidence>